<dbReference type="Proteomes" id="UP000593567">
    <property type="component" value="Unassembled WGS sequence"/>
</dbReference>
<sequence>MENIDEKAFVNHLPDYGSIVDNLLDSSGEIVPFCVETVVHWQWLLWHITDLALSISPKEINVLPGLYDTVTYCIKVYTSLFSDTYSMCHVAGSIYISNN</sequence>
<reference evidence="1" key="1">
    <citation type="submission" date="2020-06" db="EMBL/GenBank/DDBJ databases">
        <title>Draft genome of Bugula neritina, a colonial animal packing powerful symbionts and potential medicines.</title>
        <authorList>
            <person name="Rayko M."/>
        </authorList>
    </citation>
    <scope>NUCLEOTIDE SEQUENCE [LARGE SCALE GENOMIC DNA]</scope>
    <source>
        <strain evidence="1">Kwan_BN1</strain>
    </source>
</reference>
<protein>
    <submittedName>
        <fullName evidence="1">Uncharacterized protein</fullName>
    </submittedName>
</protein>
<accession>A0A7J7KS70</accession>
<proteinExistence type="predicted"/>
<evidence type="ECO:0000313" key="2">
    <source>
        <dbReference type="Proteomes" id="UP000593567"/>
    </source>
</evidence>
<dbReference type="EMBL" id="VXIV02000088">
    <property type="protein sequence ID" value="KAF6041022.1"/>
    <property type="molecule type" value="Genomic_DNA"/>
</dbReference>
<evidence type="ECO:0000313" key="1">
    <source>
        <dbReference type="EMBL" id="KAF6041022.1"/>
    </source>
</evidence>
<keyword evidence="2" id="KW-1185">Reference proteome</keyword>
<organism evidence="1 2">
    <name type="scientific">Bugula neritina</name>
    <name type="common">Brown bryozoan</name>
    <name type="synonym">Sertularia neritina</name>
    <dbReference type="NCBI Taxonomy" id="10212"/>
    <lineage>
        <taxon>Eukaryota</taxon>
        <taxon>Metazoa</taxon>
        <taxon>Spiralia</taxon>
        <taxon>Lophotrochozoa</taxon>
        <taxon>Bryozoa</taxon>
        <taxon>Gymnolaemata</taxon>
        <taxon>Cheilostomatida</taxon>
        <taxon>Flustrina</taxon>
        <taxon>Buguloidea</taxon>
        <taxon>Bugulidae</taxon>
        <taxon>Bugula</taxon>
    </lineage>
</organism>
<dbReference type="AlphaFoldDB" id="A0A7J7KS70"/>
<comment type="caution">
    <text evidence="1">The sequence shown here is derived from an EMBL/GenBank/DDBJ whole genome shotgun (WGS) entry which is preliminary data.</text>
</comment>
<gene>
    <name evidence="1" type="ORF">EB796_000663</name>
</gene>
<name>A0A7J7KS70_BUGNE</name>